<dbReference type="Gene3D" id="3.30.420.10">
    <property type="entry name" value="Ribonuclease H-like superfamily/Ribonuclease H"/>
    <property type="match status" value="1"/>
</dbReference>
<dbReference type="AlphaFoldDB" id="A0A1G8EXK6"/>
<protein>
    <submittedName>
        <fullName evidence="2">Transposase InsO and inactivated derivatives</fullName>
    </submittedName>
</protein>
<organism evidence="2 3">
    <name type="scientific">Mucilaginibacter gossypii</name>
    <dbReference type="NCBI Taxonomy" id="551996"/>
    <lineage>
        <taxon>Bacteria</taxon>
        <taxon>Pseudomonadati</taxon>
        <taxon>Bacteroidota</taxon>
        <taxon>Sphingobacteriia</taxon>
        <taxon>Sphingobacteriales</taxon>
        <taxon>Sphingobacteriaceae</taxon>
        <taxon>Mucilaginibacter</taxon>
    </lineage>
</organism>
<gene>
    <name evidence="2" type="ORF">SAMN05192573_11281</name>
</gene>
<dbReference type="PROSITE" id="PS50994">
    <property type="entry name" value="INTEGRASE"/>
    <property type="match status" value="1"/>
</dbReference>
<reference evidence="3" key="1">
    <citation type="submission" date="2016-10" db="EMBL/GenBank/DDBJ databases">
        <authorList>
            <person name="Varghese N."/>
            <person name="Submissions S."/>
        </authorList>
    </citation>
    <scope>NUCLEOTIDE SEQUENCE [LARGE SCALE GENOMIC DNA]</scope>
    <source>
        <strain evidence="3">Gh-67</strain>
    </source>
</reference>
<evidence type="ECO:0000259" key="1">
    <source>
        <dbReference type="PROSITE" id="PS50994"/>
    </source>
</evidence>
<dbReference type="InterPro" id="IPR001584">
    <property type="entry name" value="Integrase_cat-core"/>
</dbReference>
<dbReference type="EMBL" id="FNCG01000012">
    <property type="protein sequence ID" value="SDH74547.1"/>
    <property type="molecule type" value="Genomic_DNA"/>
</dbReference>
<keyword evidence="3" id="KW-1185">Reference proteome</keyword>
<proteinExistence type="predicted"/>
<dbReference type="Pfam" id="PF00665">
    <property type="entry name" value="rve"/>
    <property type="match status" value="1"/>
</dbReference>
<dbReference type="PANTHER" id="PTHR42648:SF12">
    <property type="entry name" value="BLL1855 PROTEIN"/>
    <property type="match status" value="1"/>
</dbReference>
<dbReference type="Pfam" id="PF13565">
    <property type="entry name" value="HTH_32"/>
    <property type="match status" value="1"/>
</dbReference>
<dbReference type="InterPro" id="IPR039537">
    <property type="entry name" value="Retrotran_Ty1/copia-like"/>
</dbReference>
<dbReference type="PANTHER" id="PTHR42648">
    <property type="entry name" value="TRANSPOSASE, PUTATIVE-RELATED"/>
    <property type="match status" value="1"/>
</dbReference>
<dbReference type="Proteomes" id="UP000199705">
    <property type="component" value="Unassembled WGS sequence"/>
</dbReference>
<evidence type="ECO:0000313" key="3">
    <source>
        <dbReference type="Proteomes" id="UP000199705"/>
    </source>
</evidence>
<evidence type="ECO:0000313" key="2">
    <source>
        <dbReference type="EMBL" id="SDH74547.1"/>
    </source>
</evidence>
<accession>A0A1G8EXK6</accession>
<dbReference type="InterPro" id="IPR047656">
    <property type="entry name" value="IS481-like_transpos"/>
</dbReference>
<dbReference type="InterPro" id="IPR012337">
    <property type="entry name" value="RNaseH-like_sf"/>
</dbReference>
<dbReference type="SUPFAM" id="SSF46689">
    <property type="entry name" value="Homeodomain-like"/>
    <property type="match status" value="1"/>
</dbReference>
<dbReference type="STRING" id="551996.SAMN05192573_11281"/>
<name>A0A1G8EXK6_9SPHI</name>
<dbReference type="SUPFAM" id="SSF53098">
    <property type="entry name" value="Ribonuclease H-like"/>
    <property type="match status" value="1"/>
</dbReference>
<sequence length="318" mass="38178">MNNEVKKRLEWVKLYESIGVAGVVCMRCGISRPTLRKWIKRYKEFSIDGLNEHSRRPHKIYTQITLEDEQRVLDLRDKRKLGHRSIANEMKRLYDRSLSTATIHKILIKNNKQYLKLRRNYRKRLHRYNRPIPGDRVQMDVCKIAGKLYQYTAIDDCSRFKVVELFPRRTATNTLKFLETVIEQMPFPVQRIQTDRGNEFFAYSFQERLMEYGIKFRPIKPRSPHLNGKVERTQRTDLDEFYSTVDIKNPDLPNLLSQWQFHYNWFRAHSSLKGKSPIQVINELADKTPVWDEVSSMYDPLKERIKVQNYWLDSKLYK</sequence>
<dbReference type="GO" id="GO:0003676">
    <property type="term" value="F:nucleic acid binding"/>
    <property type="evidence" value="ECO:0007669"/>
    <property type="project" value="InterPro"/>
</dbReference>
<feature type="domain" description="Integrase catalytic" evidence="1">
    <location>
        <begin position="127"/>
        <end position="285"/>
    </location>
</feature>
<dbReference type="GO" id="GO:0015074">
    <property type="term" value="P:DNA integration"/>
    <property type="evidence" value="ECO:0007669"/>
    <property type="project" value="InterPro"/>
</dbReference>
<dbReference type="NCBIfam" id="NF033577">
    <property type="entry name" value="transpos_IS481"/>
    <property type="match status" value="1"/>
</dbReference>
<dbReference type="InterPro" id="IPR036397">
    <property type="entry name" value="RNaseH_sf"/>
</dbReference>
<dbReference type="InterPro" id="IPR009057">
    <property type="entry name" value="Homeodomain-like_sf"/>
</dbReference>